<dbReference type="GO" id="GO:0016887">
    <property type="term" value="F:ATP hydrolysis activity"/>
    <property type="evidence" value="ECO:0007669"/>
    <property type="project" value="InterPro"/>
</dbReference>
<dbReference type="GO" id="GO:0005524">
    <property type="term" value="F:ATP binding"/>
    <property type="evidence" value="ECO:0007669"/>
    <property type="project" value="UniProtKB-KW"/>
</dbReference>
<dbReference type="Pfam" id="PF22977">
    <property type="entry name" value="WHD"/>
    <property type="match status" value="1"/>
</dbReference>
<dbReference type="PANTHER" id="PTHR23073">
    <property type="entry name" value="26S PROTEASOME REGULATORY SUBUNIT"/>
    <property type="match status" value="1"/>
</dbReference>
<organism evidence="6 7">
    <name type="scientific">Serratia odorifera</name>
    <dbReference type="NCBI Taxonomy" id="618"/>
    <lineage>
        <taxon>Bacteria</taxon>
        <taxon>Pseudomonadati</taxon>
        <taxon>Pseudomonadota</taxon>
        <taxon>Gammaproteobacteria</taxon>
        <taxon>Enterobacterales</taxon>
        <taxon>Yersiniaceae</taxon>
        <taxon>Serratia</taxon>
    </lineage>
</organism>
<dbReference type="EMBL" id="LR134117">
    <property type="protein sequence ID" value="VDZ51375.1"/>
    <property type="molecule type" value="Genomic_DNA"/>
</dbReference>
<dbReference type="KEGG" id="sof:NCTC11214_00173"/>
<keyword evidence="6" id="KW-0645">Protease</keyword>
<dbReference type="SUPFAM" id="SSF52540">
    <property type="entry name" value="P-loop containing nucleoside triphosphate hydrolases"/>
    <property type="match status" value="1"/>
</dbReference>
<feature type="domain" description="AAA+ ATPase" evidence="5">
    <location>
        <begin position="514"/>
        <end position="648"/>
    </location>
</feature>
<evidence type="ECO:0000313" key="7">
    <source>
        <dbReference type="Proteomes" id="UP000281391"/>
    </source>
</evidence>
<evidence type="ECO:0000256" key="1">
    <source>
        <dbReference type="ARBA" id="ARBA00006914"/>
    </source>
</evidence>
<evidence type="ECO:0000256" key="4">
    <source>
        <dbReference type="SAM" id="MobiDB-lite"/>
    </source>
</evidence>
<dbReference type="GO" id="GO:0006508">
    <property type="term" value="P:proteolysis"/>
    <property type="evidence" value="ECO:0007669"/>
    <property type="project" value="UniProtKB-KW"/>
</dbReference>
<dbReference type="Proteomes" id="UP000281391">
    <property type="component" value="Chromosome"/>
</dbReference>
<keyword evidence="2" id="KW-0547">Nucleotide-binding</keyword>
<dbReference type="CDD" id="cd19481">
    <property type="entry name" value="RecA-like_protease"/>
    <property type="match status" value="1"/>
</dbReference>
<dbReference type="InterPro" id="IPR003959">
    <property type="entry name" value="ATPase_AAA_core"/>
</dbReference>
<keyword evidence="3" id="KW-0067">ATP-binding</keyword>
<feature type="region of interest" description="Disordered" evidence="4">
    <location>
        <begin position="1"/>
        <end position="20"/>
    </location>
</feature>
<dbReference type="GO" id="GO:0008237">
    <property type="term" value="F:metallopeptidase activity"/>
    <property type="evidence" value="ECO:0007669"/>
    <property type="project" value="UniProtKB-KW"/>
</dbReference>
<proteinExistence type="inferred from homology"/>
<evidence type="ECO:0000256" key="2">
    <source>
        <dbReference type="ARBA" id="ARBA00022741"/>
    </source>
</evidence>
<dbReference type="InterPro" id="IPR027417">
    <property type="entry name" value="P-loop_NTPase"/>
</dbReference>
<dbReference type="Pfam" id="PF00004">
    <property type="entry name" value="AAA"/>
    <property type="match status" value="1"/>
</dbReference>
<name>A0A447KK55_SEROD</name>
<dbReference type="InterPro" id="IPR054472">
    <property type="entry name" value="WHD"/>
</dbReference>
<sequence>MKNDVTETAGRAPETGTLPLRQNNDVHTAMAPGIEARLSCLGPWLEYVDLVLQGLLLWQQQNEDDRLNMAGLILSPDEQETARQALSGLPGWIRQPIIAPWLEDLQVPPVEGRLAEVVARFGLTPFETKVLVLGCLPLFDVRYELLLAYLQGEDKLRWSGIDLALTLFSASQAERLENRLALNARRGALLREALVETVDANGRRTDGPNATYLRLNAIVFHFLNGEPADSWHAGLGEVCDWAAPDPGVSLSEGAWALTAEQLRRTCLAPHASRLVLLQGGPGRAGLMKQLASEAGRPLLTMDLSLLPEDAADTGQILRTALCVVRLYAGVLLVQGWADGEAKHPEQLNALTSQVRHHGQPIICLVTQEDAGKVWPDIPRLSIVLPPRATRDDERLLQAGMAPETGAEDWDWAGLLQRTRIDPDGVTQTWQEMQGYRFLRGPEAPLAECDLQQALRIRGQQQFGELAERVHPRRTFDDLIVSPELTTALREILAAIRQRERVLERGFARKVGYGTGISTLFYGPPGTGKTMAAEVLAGELGLDLIRIDLSSVVNKYVGETEKNLSKIFDLAVADTAVLLFDEADALFGKRSEVKDAHDRHANIQVSYLLQRLEHYPGLVVLTTNNRGHLDDAFTRRLTFITRFEEPDVTLRERMWRSIWPSDIQVDDRVNWAQWAAATDLTGAGIRNVALLASWLAAEAQRGVTQADIERAVRLELGKMGRFMLPVSDA</sequence>
<reference evidence="6 7" key="1">
    <citation type="submission" date="2018-12" db="EMBL/GenBank/DDBJ databases">
        <authorList>
            <consortium name="Pathogen Informatics"/>
        </authorList>
    </citation>
    <scope>NUCLEOTIDE SEQUENCE [LARGE SCALE GENOMIC DNA]</scope>
    <source>
        <strain evidence="6 7">NCTC11214</strain>
    </source>
</reference>
<dbReference type="InterPro" id="IPR003593">
    <property type="entry name" value="AAA+_ATPase"/>
</dbReference>
<evidence type="ECO:0000259" key="5">
    <source>
        <dbReference type="SMART" id="SM00382"/>
    </source>
</evidence>
<evidence type="ECO:0000313" key="6">
    <source>
        <dbReference type="EMBL" id="VDZ51375.1"/>
    </source>
</evidence>
<comment type="similarity">
    <text evidence="1">Belongs to the AAA ATPase family.</text>
</comment>
<dbReference type="Gene3D" id="3.40.50.300">
    <property type="entry name" value="P-loop containing nucleotide triphosphate hydrolases"/>
    <property type="match status" value="1"/>
</dbReference>
<gene>
    <name evidence="6" type="primary">ftsH2</name>
    <name evidence="6" type="ORF">NCTC11214_00173</name>
</gene>
<evidence type="ECO:0000256" key="3">
    <source>
        <dbReference type="ARBA" id="ARBA00022840"/>
    </source>
</evidence>
<keyword evidence="6" id="KW-0482">Metalloprotease</keyword>
<accession>A0A447KK55</accession>
<dbReference type="EC" id="3.4.24.-" evidence="6"/>
<dbReference type="RefSeq" id="WP_004966108.1">
    <property type="nucleotide sequence ID" value="NZ_LR134117.1"/>
</dbReference>
<dbReference type="AlphaFoldDB" id="A0A447KK55"/>
<dbReference type="InterPro" id="IPR050221">
    <property type="entry name" value="26S_Proteasome_ATPase"/>
</dbReference>
<dbReference type="SMART" id="SM00382">
    <property type="entry name" value="AAA"/>
    <property type="match status" value="1"/>
</dbReference>
<protein>
    <submittedName>
        <fullName evidence="6">ATP-dependent zinc metalloprotease FtsH 2</fullName>
        <ecNumber evidence="6">3.4.24.-</ecNumber>
    </submittedName>
</protein>
<keyword evidence="6" id="KW-0378">Hydrolase</keyword>